<feature type="region of interest" description="Disordered" evidence="1">
    <location>
        <begin position="815"/>
        <end position="925"/>
    </location>
</feature>
<gene>
    <name evidence="2" type="ORF">CYMTET_9536</name>
</gene>
<feature type="compositionally biased region" description="Pro residues" evidence="1">
    <location>
        <begin position="868"/>
        <end position="878"/>
    </location>
</feature>
<feature type="compositionally biased region" description="Basic and acidic residues" evidence="1">
    <location>
        <begin position="217"/>
        <end position="229"/>
    </location>
</feature>
<feature type="compositionally biased region" description="Polar residues" evidence="1">
    <location>
        <begin position="259"/>
        <end position="270"/>
    </location>
</feature>
<feature type="compositionally biased region" description="Polar residues" evidence="1">
    <location>
        <begin position="617"/>
        <end position="629"/>
    </location>
</feature>
<organism evidence="2 3">
    <name type="scientific">Cymbomonas tetramitiformis</name>
    <dbReference type="NCBI Taxonomy" id="36881"/>
    <lineage>
        <taxon>Eukaryota</taxon>
        <taxon>Viridiplantae</taxon>
        <taxon>Chlorophyta</taxon>
        <taxon>Pyramimonadophyceae</taxon>
        <taxon>Pyramimonadales</taxon>
        <taxon>Pyramimonadaceae</taxon>
        <taxon>Cymbomonas</taxon>
    </lineage>
</organism>
<feature type="compositionally biased region" description="Polar residues" evidence="1">
    <location>
        <begin position="201"/>
        <end position="210"/>
    </location>
</feature>
<feature type="compositionally biased region" description="Basic and acidic residues" evidence="1">
    <location>
        <begin position="180"/>
        <end position="193"/>
    </location>
</feature>
<feature type="region of interest" description="Disordered" evidence="1">
    <location>
        <begin position="69"/>
        <end position="288"/>
    </location>
</feature>
<feature type="region of interest" description="Disordered" evidence="1">
    <location>
        <begin position="1"/>
        <end position="23"/>
    </location>
</feature>
<dbReference type="EMBL" id="LGRX02003180">
    <property type="protein sequence ID" value="KAK3282731.1"/>
    <property type="molecule type" value="Genomic_DNA"/>
</dbReference>
<proteinExistence type="predicted"/>
<keyword evidence="3" id="KW-1185">Reference proteome</keyword>
<feature type="compositionally biased region" description="Polar residues" evidence="1">
    <location>
        <begin position="681"/>
        <end position="698"/>
    </location>
</feature>
<feature type="compositionally biased region" description="Polar residues" evidence="1">
    <location>
        <begin position="463"/>
        <end position="475"/>
    </location>
</feature>
<sequence length="925" mass="100811">EEPEQRHAQSEIFSLTGGFSPEDPEEQLLAELALRGFENREVQGEATEGVGPLRKYVHDMLMRRTLVFGSRPDREGSLCGSLSPADELQRECADTEGISSLVSDDPPSVAEENPDPPTPRRTPRRPPEKRQSICMVLPPPLPPPSPTAVADTDGEDDLAEASQEAAQEKQASSEESASAEDMKDRRLRELQERKRAKLHQASVSGESELQQVLARRRNSESRASSDDSAAKLVETHLSPLLRGPQDDAAAGEPQAGDAGNSSPFENSTPEAESGAAPGLWKTPPPKAPRKVTVKDVLALENMLPSEGMKMKCNSHHLEMCNECQMDLRLVNQTFSLQRSAGTEVLSKEVIAMLTSVSWRRLSALENKEDFQPDHVNEVLREASQHPIISLPAFVYIISALCYACMYDLRYRAMVVPYLEITCNTIMQQLEKLQAKAALQHEALEAQGTSPSPQSEPRARRFSFASTPQSSPIGSSKAWTTLEGMCSMCEKHTRTCCIECGQDFRLVQSMYQLQSLITSHRTPQKGLLTMVTAHFKQVDTADPLPLHEQQPLSVTTLLEDDEDSKLQLPEFIAAFAALSYSAAVRRELRLELVVLLSRLCEEVFQVICGKVKLSNLSTERGQNPLSTGQTPLPGLEKPRSRQRRATTAHAPSAELSTPVRQLAPSYGGTSETQGTLKAHRASMSSFHTPSPENKIISPSQRRPSFQLGTALAELESPSAQPPANTPRLRSTSASSATSAAFSAAGLAPAATPPSSRVAPAATPPSNRGGAETPTSDGAVKHKLFTPSEEDRKVQSVRMFGQQISIGVKKSARAKWKSAAAKTKAKPVDTQQENGQSAREPGTRKSMFGSFTSTMTSSGRSWMRKKSEGPNPPISQPEPQTPMVTRLKHSLMGTNKPSKEDAEMLSDMKSTLTPGPQPPQLSQSQFS</sequence>
<dbReference type="Proteomes" id="UP001190700">
    <property type="component" value="Unassembled WGS sequence"/>
</dbReference>
<name>A0AAE0GRG1_9CHLO</name>
<evidence type="ECO:0000256" key="1">
    <source>
        <dbReference type="SAM" id="MobiDB-lite"/>
    </source>
</evidence>
<protein>
    <submittedName>
        <fullName evidence="2">Uncharacterized protein</fullName>
    </submittedName>
</protein>
<accession>A0AAE0GRG1</accession>
<feature type="region of interest" description="Disordered" evidence="1">
    <location>
        <begin position="443"/>
        <end position="475"/>
    </location>
</feature>
<evidence type="ECO:0000313" key="2">
    <source>
        <dbReference type="EMBL" id="KAK3282731.1"/>
    </source>
</evidence>
<feature type="region of interest" description="Disordered" evidence="1">
    <location>
        <begin position="617"/>
        <end position="698"/>
    </location>
</feature>
<feature type="compositionally biased region" description="Low complexity" evidence="1">
    <location>
        <begin position="844"/>
        <end position="857"/>
    </location>
</feature>
<dbReference type="AlphaFoldDB" id="A0AAE0GRG1"/>
<feature type="region of interest" description="Disordered" evidence="1">
    <location>
        <begin position="714"/>
        <end position="790"/>
    </location>
</feature>
<reference evidence="2 3" key="1">
    <citation type="journal article" date="2015" name="Genome Biol. Evol.">
        <title>Comparative Genomics of a Bacterivorous Green Alga Reveals Evolutionary Causalities and Consequences of Phago-Mixotrophic Mode of Nutrition.</title>
        <authorList>
            <person name="Burns J.A."/>
            <person name="Paasch A."/>
            <person name="Narechania A."/>
            <person name="Kim E."/>
        </authorList>
    </citation>
    <scope>NUCLEOTIDE SEQUENCE [LARGE SCALE GENOMIC DNA]</scope>
    <source>
        <strain evidence="2 3">PLY_AMNH</strain>
    </source>
</reference>
<evidence type="ECO:0000313" key="3">
    <source>
        <dbReference type="Proteomes" id="UP001190700"/>
    </source>
</evidence>
<feature type="compositionally biased region" description="Pro residues" evidence="1">
    <location>
        <begin position="137"/>
        <end position="146"/>
    </location>
</feature>
<feature type="compositionally biased region" description="Low complexity" evidence="1">
    <location>
        <begin position="908"/>
        <end position="925"/>
    </location>
</feature>
<feature type="compositionally biased region" description="Low complexity" evidence="1">
    <location>
        <begin position="160"/>
        <end position="176"/>
    </location>
</feature>
<comment type="caution">
    <text evidence="2">The sequence shown here is derived from an EMBL/GenBank/DDBJ whole genome shotgun (WGS) entry which is preliminary data.</text>
</comment>
<feature type="compositionally biased region" description="Low complexity" evidence="1">
    <location>
        <begin position="729"/>
        <end position="754"/>
    </location>
</feature>
<feature type="non-terminal residue" evidence="2">
    <location>
        <position position="1"/>
    </location>
</feature>